<feature type="region of interest" description="Disordered" evidence="1">
    <location>
        <begin position="73"/>
        <end position="128"/>
    </location>
</feature>
<dbReference type="InterPro" id="IPR009468">
    <property type="entry name" value="DUF1090"/>
</dbReference>
<evidence type="ECO:0000256" key="2">
    <source>
        <dbReference type="SAM" id="SignalP"/>
    </source>
</evidence>
<evidence type="ECO:0000313" key="4">
    <source>
        <dbReference type="EMBL" id="PVM62883.1"/>
    </source>
</evidence>
<comment type="caution">
    <text evidence="3">The sequence shown here is derived from an EMBL/GenBank/DDBJ whole genome shotgun (WGS) entry which is preliminary data.</text>
</comment>
<dbReference type="Gene3D" id="1.20.58.90">
    <property type="match status" value="1"/>
</dbReference>
<evidence type="ECO:0000313" key="5">
    <source>
        <dbReference type="Proteomes" id="UP000245068"/>
    </source>
</evidence>
<evidence type="ECO:0000313" key="6">
    <source>
        <dbReference type="Proteomes" id="UP000245551"/>
    </source>
</evidence>
<accession>A0A2T8WRS7</accession>
<proteinExistence type="predicted"/>
<dbReference type="Proteomes" id="UP000245068">
    <property type="component" value="Unassembled WGS sequence"/>
</dbReference>
<dbReference type="AlphaFoldDB" id="A0A2T8WRS7"/>
<reference evidence="5 6" key="1">
    <citation type="submission" date="2018-04" db="EMBL/GenBank/DDBJ databases">
        <title>Serotype diversity and antimicrobial resistance among Salmonella enterica isolated from patients at an equine referral hospital.</title>
        <authorList>
            <person name="Leon I.M."/>
            <person name="Lawhon S.D."/>
            <person name="Norman K.N."/>
            <person name="Threadgill D.S."/>
            <person name="Ohta N."/>
            <person name="Vinasco J."/>
            <person name="Scott H.M."/>
        </authorList>
    </citation>
    <scope>NUCLEOTIDE SEQUENCE [LARGE SCALE GENOMIC DNA]</scope>
    <source>
        <strain evidence="4 5">159</strain>
        <strain evidence="3 6">230</strain>
    </source>
</reference>
<dbReference type="EMBL" id="QDOO01000051">
    <property type="protein sequence ID" value="PVM62883.1"/>
    <property type="molecule type" value="Genomic_DNA"/>
</dbReference>
<organism evidence="3 6">
    <name type="scientific">Salmonella enterica subsp. enterica serovar Gaminara</name>
    <dbReference type="NCBI Taxonomy" id="913070"/>
    <lineage>
        <taxon>Bacteria</taxon>
        <taxon>Pseudomonadati</taxon>
        <taxon>Pseudomonadota</taxon>
        <taxon>Gammaproteobacteria</taxon>
        <taxon>Enterobacterales</taxon>
        <taxon>Enterobacteriaceae</taxon>
        <taxon>Salmonella</taxon>
    </lineage>
</organism>
<evidence type="ECO:0000313" key="3">
    <source>
        <dbReference type="EMBL" id="PVJ41137.1"/>
    </source>
</evidence>
<evidence type="ECO:0000256" key="1">
    <source>
        <dbReference type="SAM" id="MobiDB-lite"/>
    </source>
</evidence>
<dbReference type="RefSeq" id="WP_058644860.1">
    <property type="nucleotide sequence ID" value="NZ_QDLV01000044.1"/>
</dbReference>
<keyword evidence="2" id="KW-0732">Signal</keyword>
<feature type="chain" id="PRO_5036051554" evidence="2">
    <location>
        <begin position="24"/>
        <end position="128"/>
    </location>
</feature>
<protein>
    <submittedName>
        <fullName evidence="3">DUF1090 domain-containing protein</fullName>
    </submittedName>
</protein>
<feature type="compositionally biased region" description="Basic and acidic residues" evidence="1">
    <location>
        <begin position="110"/>
        <end position="128"/>
    </location>
</feature>
<feature type="signal peptide" evidence="2">
    <location>
        <begin position="1"/>
        <end position="23"/>
    </location>
</feature>
<dbReference type="Pfam" id="PF06476">
    <property type="entry name" value="DUF1090"/>
    <property type="match status" value="1"/>
</dbReference>
<sequence>MKHHQRLFFFMTALLILSGPGHAASPVGCAAKRLEVENQISYARAHNNTHQIAGLQKALREIDEHCTDPKLLKQRQQKVDEKTRKVAERQTELEQARETGNPKKIAQKQKKLDQAREELHDARNALGQ</sequence>
<gene>
    <name evidence="4" type="ORF">C4784_26445</name>
    <name evidence="3" type="ORF">C4855_25970</name>
</gene>
<name>A0A2T8WRS7_SALET</name>
<dbReference type="Proteomes" id="UP000245551">
    <property type="component" value="Unassembled WGS sequence"/>
</dbReference>
<dbReference type="EMBL" id="QDLV01000044">
    <property type="protein sequence ID" value="PVJ41137.1"/>
    <property type="molecule type" value="Genomic_DNA"/>
</dbReference>
<feature type="compositionally biased region" description="Basic and acidic residues" evidence="1">
    <location>
        <begin position="73"/>
        <end position="101"/>
    </location>
</feature>